<reference evidence="3" key="1">
    <citation type="submission" date="2015-08" db="EMBL/GenBank/DDBJ databases">
        <authorList>
            <person name="Babu N.S."/>
            <person name="Beckwith C.J."/>
            <person name="Beseler K.G."/>
            <person name="Brison A."/>
            <person name="Carone J.V."/>
            <person name="Caskin T.P."/>
            <person name="Diamond M."/>
            <person name="Durham M.E."/>
            <person name="Foxe J.M."/>
            <person name="Go M."/>
            <person name="Henderson B.A."/>
            <person name="Jones I.B."/>
            <person name="McGettigan J.A."/>
            <person name="Micheletti S.J."/>
            <person name="Nasrallah M.E."/>
            <person name="Ortiz D."/>
            <person name="Piller C.R."/>
            <person name="Privatt S.R."/>
            <person name="Schneider S.L."/>
            <person name="Sharp S."/>
            <person name="Smith T.C."/>
            <person name="Stanton J.D."/>
            <person name="Ullery H.E."/>
            <person name="Wilson R.J."/>
            <person name="Serrano M.G."/>
            <person name="Buck G."/>
            <person name="Lee V."/>
            <person name="Wang Y."/>
            <person name="Carvalho R."/>
            <person name="Voegtly L."/>
            <person name="Shi R."/>
            <person name="Duckworth R."/>
            <person name="Johnson A."/>
            <person name="Loviza R."/>
            <person name="Walstead R."/>
            <person name="Shah Z."/>
            <person name="Kiflezghi M."/>
            <person name="Wade K."/>
            <person name="Ball S.L."/>
            <person name="Bradley K.W."/>
            <person name="Asai D.J."/>
            <person name="Bowman C.A."/>
            <person name="Russell D.A."/>
            <person name="Pope W.H."/>
            <person name="Jacobs-Sera D."/>
            <person name="Hendrix R.W."/>
            <person name="Hatfull G.F."/>
        </authorList>
    </citation>
    <scope>NUCLEOTIDE SEQUENCE</scope>
</reference>
<feature type="compositionally biased region" description="Polar residues" evidence="1">
    <location>
        <begin position="186"/>
        <end position="195"/>
    </location>
</feature>
<evidence type="ECO:0000256" key="1">
    <source>
        <dbReference type="SAM" id="MobiDB-lite"/>
    </source>
</evidence>
<dbReference type="EMBL" id="CZKA01000004">
    <property type="protein sequence ID" value="CUR54012.1"/>
    <property type="molecule type" value="Genomic_DNA"/>
</dbReference>
<organism evidence="3">
    <name type="scientific">metagenome</name>
    <dbReference type="NCBI Taxonomy" id="256318"/>
    <lineage>
        <taxon>unclassified sequences</taxon>
        <taxon>metagenomes</taxon>
    </lineage>
</organism>
<gene>
    <name evidence="3" type="ORF">NOCA2120045</name>
</gene>
<feature type="transmembrane region" description="Helical" evidence="2">
    <location>
        <begin position="41"/>
        <end position="61"/>
    </location>
</feature>
<feature type="region of interest" description="Disordered" evidence="1">
    <location>
        <begin position="146"/>
        <end position="195"/>
    </location>
</feature>
<keyword evidence="2" id="KW-1133">Transmembrane helix</keyword>
<dbReference type="AlphaFoldDB" id="A0A2P2BZZ0"/>
<accession>A0A2P2BZZ0</accession>
<sequence>MSSPAPQFRTRMPRLDEAVDRAFTRARLTVVPRVRSRAPRIPFVTLVTVIMLGGVVGLLIFNTSMQQSSFATTNLQQEATALGLREQTLQMELEDLRDPQRVALKAQQMGMVPVGTPAFLDLDTGKVLGKPAPTAAGELRIRPYGALKPKSLNPPPTIVTVRPGEDTDNTDGTGNSTGDTDATSPDGRSTTGRNE</sequence>
<evidence type="ECO:0008006" key="4">
    <source>
        <dbReference type="Google" id="ProtNLM"/>
    </source>
</evidence>
<keyword evidence="2" id="KW-0472">Membrane</keyword>
<evidence type="ECO:0000256" key="2">
    <source>
        <dbReference type="SAM" id="Phobius"/>
    </source>
</evidence>
<keyword evidence="2" id="KW-0812">Transmembrane</keyword>
<feature type="compositionally biased region" description="Low complexity" evidence="1">
    <location>
        <begin position="170"/>
        <end position="184"/>
    </location>
</feature>
<name>A0A2P2BZZ0_9ZZZZ</name>
<proteinExistence type="predicted"/>
<evidence type="ECO:0000313" key="3">
    <source>
        <dbReference type="EMBL" id="CUR54012.1"/>
    </source>
</evidence>
<protein>
    <recommendedName>
        <fullName evidence="4">Cell division protein FtsL</fullName>
    </recommendedName>
</protein>